<keyword evidence="6 13" id="KW-0812">Transmembrane</keyword>
<keyword evidence="5 16" id="KW-0808">Transferase</keyword>
<dbReference type="InterPro" id="IPR036890">
    <property type="entry name" value="HATPase_C_sf"/>
</dbReference>
<dbReference type="CDD" id="cd16954">
    <property type="entry name" value="HATPase_PhoQ-like"/>
    <property type="match status" value="1"/>
</dbReference>
<evidence type="ECO:0000256" key="11">
    <source>
        <dbReference type="ARBA" id="ARBA00023012"/>
    </source>
</evidence>
<evidence type="ECO:0000313" key="16">
    <source>
        <dbReference type="EMBL" id="CAL1239661.1"/>
    </source>
</evidence>
<keyword evidence="11" id="KW-0902">Two-component regulatory system</keyword>
<dbReference type="RefSeq" id="WP_348759204.1">
    <property type="nucleotide sequence ID" value="NZ_OZ026884.1"/>
</dbReference>
<dbReference type="InterPro" id="IPR058619">
    <property type="entry name" value="PhoQ/CarS-like_HATPase"/>
</dbReference>
<dbReference type="PROSITE" id="PS50109">
    <property type="entry name" value="HIS_KIN"/>
    <property type="match status" value="1"/>
</dbReference>
<feature type="domain" description="HAMP" evidence="15">
    <location>
        <begin position="194"/>
        <end position="245"/>
    </location>
</feature>
<keyword evidence="10 13" id="KW-1133">Transmembrane helix</keyword>
<dbReference type="InterPro" id="IPR004358">
    <property type="entry name" value="Sig_transdc_His_kin-like_C"/>
</dbReference>
<dbReference type="SMART" id="SM00387">
    <property type="entry name" value="HATPase_c"/>
    <property type="match status" value="1"/>
</dbReference>
<name>A0ABP1C5Y1_9GAMM</name>
<evidence type="ECO:0000256" key="7">
    <source>
        <dbReference type="ARBA" id="ARBA00022741"/>
    </source>
</evidence>
<evidence type="ECO:0000256" key="9">
    <source>
        <dbReference type="ARBA" id="ARBA00022840"/>
    </source>
</evidence>
<keyword evidence="7" id="KW-0547">Nucleotide-binding</keyword>
<keyword evidence="17" id="KW-1185">Reference proteome</keyword>
<dbReference type="InterPro" id="IPR036097">
    <property type="entry name" value="HisK_dim/P_sf"/>
</dbReference>
<evidence type="ECO:0000256" key="6">
    <source>
        <dbReference type="ARBA" id="ARBA00022692"/>
    </source>
</evidence>
<keyword evidence="9" id="KW-0067">ATP-binding</keyword>
<sequence length="454" mass="49915">MTYSLQARALLIGSLVLAAFLGATGWVLDRAFRDSAEAALRDGLQGYAETLQAAIEKDHLEGLKSLPQTLGDRLRQPGSGLYAVLTRQSDDQLVWRSESAKDLPIPWPPLPDFWSGRLDPLRLPNGTPLYVLSVNLIYKKPRHRPIPYLLQIAETLDDKQSYYYSRVNRIRRDLWGWFAGAAAFLLLLQMLILRRSFAPLRRVAADLRDIEAGRAERLTGHYPRELHGLTENLNALLDQAEAHLARYRHALGDLAHSLKTPLAVLRGAAEGLPPEADDARAVLRDQIERMNRIIEYQLKRAAASGRSHLAQPVGVADKARQLVAALSKVYADKAIACRIEIAPELAFHGDEGDLLEILGNLADNAFKWARRQVLLSARRDGDARLELRVEDDGPGIPGAVADRLRQRGERADSSVPGHGLGLAIVDSIVQAYDGQLLIGTSPLGGAAVTVRGLG</sequence>
<dbReference type="InterPro" id="IPR050428">
    <property type="entry name" value="TCS_sensor_his_kinase"/>
</dbReference>
<dbReference type="Proteomes" id="UP001497493">
    <property type="component" value="Chromosome"/>
</dbReference>
<evidence type="ECO:0000256" key="8">
    <source>
        <dbReference type="ARBA" id="ARBA00022777"/>
    </source>
</evidence>
<evidence type="ECO:0000256" key="2">
    <source>
        <dbReference type="ARBA" id="ARBA00004370"/>
    </source>
</evidence>
<dbReference type="Gene3D" id="1.10.287.130">
    <property type="match status" value="1"/>
</dbReference>
<dbReference type="SUPFAM" id="SSF55874">
    <property type="entry name" value="ATPase domain of HSP90 chaperone/DNA topoisomerase II/histidine kinase"/>
    <property type="match status" value="1"/>
</dbReference>
<feature type="transmembrane region" description="Helical" evidence="13">
    <location>
        <begin position="174"/>
        <end position="193"/>
    </location>
</feature>
<dbReference type="InterPro" id="IPR003661">
    <property type="entry name" value="HisK_dim/P_dom"/>
</dbReference>
<protein>
    <recommendedName>
        <fullName evidence="3">histidine kinase</fullName>
        <ecNumber evidence="3">2.7.13.3</ecNumber>
    </recommendedName>
</protein>
<dbReference type="Gene3D" id="3.30.565.10">
    <property type="entry name" value="Histidine kinase-like ATPase, C-terminal domain"/>
    <property type="match status" value="1"/>
</dbReference>
<evidence type="ECO:0000256" key="4">
    <source>
        <dbReference type="ARBA" id="ARBA00022553"/>
    </source>
</evidence>
<dbReference type="Pfam" id="PF02518">
    <property type="entry name" value="HATPase_c"/>
    <property type="match status" value="1"/>
</dbReference>
<reference evidence="16 17" key="1">
    <citation type="submission" date="2024-04" db="EMBL/GenBank/DDBJ databases">
        <authorList>
            <person name="Cremers G."/>
        </authorList>
    </citation>
    <scope>NUCLEOTIDE SEQUENCE [LARGE SCALE GENOMIC DNA]</scope>
    <source>
        <strain evidence="16">MeCH1-AG</strain>
    </source>
</reference>
<dbReference type="InterPro" id="IPR005467">
    <property type="entry name" value="His_kinase_dom"/>
</dbReference>
<dbReference type="GO" id="GO:0004673">
    <property type="term" value="F:protein histidine kinase activity"/>
    <property type="evidence" value="ECO:0007669"/>
    <property type="project" value="UniProtKB-EC"/>
</dbReference>
<dbReference type="PANTHER" id="PTHR45436">
    <property type="entry name" value="SENSOR HISTIDINE KINASE YKOH"/>
    <property type="match status" value="1"/>
</dbReference>
<evidence type="ECO:0000256" key="10">
    <source>
        <dbReference type="ARBA" id="ARBA00022989"/>
    </source>
</evidence>
<dbReference type="SMART" id="SM00388">
    <property type="entry name" value="HisKA"/>
    <property type="match status" value="1"/>
</dbReference>
<evidence type="ECO:0000256" key="12">
    <source>
        <dbReference type="ARBA" id="ARBA00023136"/>
    </source>
</evidence>
<comment type="subcellular location">
    <subcellularLocation>
        <location evidence="2">Membrane</location>
    </subcellularLocation>
</comment>
<keyword evidence="4" id="KW-0597">Phosphoprotein</keyword>
<evidence type="ECO:0000259" key="15">
    <source>
        <dbReference type="PROSITE" id="PS50885"/>
    </source>
</evidence>
<dbReference type="PRINTS" id="PR00344">
    <property type="entry name" value="BCTRLSENSOR"/>
</dbReference>
<dbReference type="Pfam" id="PF00512">
    <property type="entry name" value="HisKA"/>
    <property type="match status" value="1"/>
</dbReference>
<evidence type="ECO:0000313" key="17">
    <source>
        <dbReference type="Proteomes" id="UP001497493"/>
    </source>
</evidence>
<dbReference type="InterPro" id="IPR003594">
    <property type="entry name" value="HATPase_dom"/>
</dbReference>
<evidence type="ECO:0000256" key="13">
    <source>
        <dbReference type="SAM" id="Phobius"/>
    </source>
</evidence>
<evidence type="ECO:0000256" key="5">
    <source>
        <dbReference type="ARBA" id="ARBA00022679"/>
    </source>
</evidence>
<dbReference type="EMBL" id="OZ026884">
    <property type="protein sequence ID" value="CAL1239661.1"/>
    <property type="molecule type" value="Genomic_DNA"/>
</dbReference>
<evidence type="ECO:0000256" key="1">
    <source>
        <dbReference type="ARBA" id="ARBA00000085"/>
    </source>
</evidence>
<dbReference type="PANTHER" id="PTHR45436:SF4">
    <property type="entry name" value="SENSOR PROTEIN PHOQ"/>
    <property type="match status" value="1"/>
</dbReference>
<proteinExistence type="predicted"/>
<gene>
    <name evidence="16" type="ORF">MECH1_V1_0885</name>
</gene>
<keyword evidence="8" id="KW-0418">Kinase</keyword>
<dbReference type="InterPro" id="IPR003660">
    <property type="entry name" value="HAMP_dom"/>
</dbReference>
<dbReference type="SUPFAM" id="SSF47384">
    <property type="entry name" value="Homodimeric domain of signal transducing histidine kinase"/>
    <property type="match status" value="1"/>
</dbReference>
<feature type="domain" description="Histidine kinase" evidence="14">
    <location>
        <begin position="253"/>
        <end position="451"/>
    </location>
</feature>
<evidence type="ECO:0000256" key="3">
    <source>
        <dbReference type="ARBA" id="ARBA00012438"/>
    </source>
</evidence>
<dbReference type="PROSITE" id="PS50885">
    <property type="entry name" value="HAMP"/>
    <property type="match status" value="1"/>
</dbReference>
<dbReference type="EC" id="2.7.13.3" evidence="3"/>
<evidence type="ECO:0000259" key="14">
    <source>
        <dbReference type="PROSITE" id="PS50109"/>
    </source>
</evidence>
<accession>A0ABP1C5Y1</accession>
<keyword evidence="12 13" id="KW-0472">Membrane</keyword>
<organism evidence="16 17">
    <name type="scientific">Candidatus Methylocalor cossyra</name>
    <dbReference type="NCBI Taxonomy" id="3108543"/>
    <lineage>
        <taxon>Bacteria</taxon>
        <taxon>Pseudomonadati</taxon>
        <taxon>Pseudomonadota</taxon>
        <taxon>Gammaproteobacteria</taxon>
        <taxon>Methylococcales</taxon>
        <taxon>Methylococcaceae</taxon>
        <taxon>Candidatus Methylocalor</taxon>
    </lineage>
</organism>
<comment type="catalytic activity">
    <reaction evidence="1">
        <text>ATP + protein L-histidine = ADP + protein N-phospho-L-histidine.</text>
        <dbReference type="EC" id="2.7.13.3"/>
    </reaction>
</comment>
<dbReference type="CDD" id="cd00082">
    <property type="entry name" value="HisKA"/>
    <property type="match status" value="1"/>
</dbReference>